<dbReference type="EMBL" id="MNUJ01000028">
    <property type="protein sequence ID" value="OIN89719.1"/>
    <property type="molecule type" value="Genomic_DNA"/>
</dbReference>
<proteinExistence type="predicted"/>
<sequence length="318" mass="36123">MSDREPVDLHAVSHLLRQLKVTTEQVKAAINERSRGRAVKAAFAGTLTQPVRPRRSRKPDDLFAGFSAANLPLIADREIEAAFRNPDPKAENPDPLGLGSNWATREMSLPIVVGNGHGGTQEVSPEWLSDYTKWIREQGRERRYGVNCTPIPTFYLARRITIRDMTYWWSWSHDGIVLDPKLQIRRLQSSNWMLVTDYQEIAQLAIQVGVWKLNYWPSPELFKRMSWDDQKKATSDRGLVNNRAQDAFWFTNLAFANGIAEPDGSHSRVDTYDPLNRGCPLGVGVWSGGVYLYRCWFPQGAYSHIRAAVSGVDMNFET</sequence>
<gene>
    <name evidence="1" type="ORF">AUJ40_01405</name>
</gene>
<name>A0A1J4RS26_9BACT</name>
<comment type="caution">
    <text evidence="1">The sequence shown here is derived from an EMBL/GenBank/DDBJ whole genome shotgun (WGS) entry which is preliminary data.</text>
</comment>
<organism evidence="1 2">
    <name type="scientific">Candidatus Berkelbacteria bacterium CG1_02_42_45</name>
    <dbReference type="NCBI Taxonomy" id="1805036"/>
    <lineage>
        <taxon>Bacteria</taxon>
        <taxon>Candidatus Berkelbacteria</taxon>
    </lineage>
</organism>
<protein>
    <submittedName>
        <fullName evidence="1">Uncharacterized protein</fullName>
    </submittedName>
</protein>
<evidence type="ECO:0000313" key="1">
    <source>
        <dbReference type="EMBL" id="OIN89719.1"/>
    </source>
</evidence>
<reference evidence="1 2" key="1">
    <citation type="journal article" date="2016" name="Environ. Microbiol.">
        <title>Genomic resolution of a cold subsurface aquifer community provides metabolic insights for novel microbes adapted to high CO concentrations.</title>
        <authorList>
            <person name="Probst A.J."/>
            <person name="Castelle C.J."/>
            <person name="Singh A."/>
            <person name="Brown C.T."/>
            <person name="Anantharaman K."/>
            <person name="Sharon I."/>
            <person name="Hug L.A."/>
            <person name="Burstein D."/>
            <person name="Emerson J.B."/>
            <person name="Thomas B.C."/>
            <person name="Banfield J.F."/>
        </authorList>
    </citation>
    <scope>NUCLEOTIDE SEQUENCE [LARGE SCALE GENOMIC DNA]</scope>
    <source>
        <strain evidence="1">CG1_02_42_45</strain>
    </source>
</reference>
<evidence type="ECO:0000313" key="2">
    <source>
        <dbReference type="Proteomes" id="UP000182753"/>
    </source>
</evidence>
<accession>A0A1J4RS26</accession>
<dbReference type="Proteomes" id="UP000182753">
    <property type="component" value="Unassembled WGS sequence"/>
</dbReference>
<dbReference type="AlphaFoldDB" id="A0A1J4RS26"/>